<evidence type="ECO:0000256" key="7">
    <source>
        <dbReference type="ARBA" id="ARBA00023098"/>
    </source>
</evidence>
<evidence type="ECO:0000256" key="2">
    <source>
        <dbReference type="ARBA" id="ARBA00006484"/>
    </source>
</evidence>
<dbReference type="PANTHER" id="PTHR24322">
    <property type="entry name" value="PKSB"/>
    <property type="match status" value="1"/>
</dbReference>
<dbReference type="GO" id="GO:0052650">
    <property type="term" value="F:all-trans-retinol dehydrogenase (NADP+) activity"/>
    <property type="evidence" value="ECO:0007669"/>
    <property type="project" value="UniProtKB-ARBA"/>
</dbReference>
<keyword evidence="8" id="KW-0472">Membrane</keyword>
<evidence type="ECO:0000256" key="12">
    <source>
        <dbReference type="RuleBase" id="RU000363"/>
    </source>
</evidence>
<proteinExistence type="inferred from homology"/>
<name>A0A6A6IJ61_9PLEO</name>
<dbReference type="Proteomes" id="UP000800094">
    <property type="component" value="Unassembled WGS sequence"/>
</dbReference>
<dbReference type="PRINTS" id="PR00080">
    <property type="entry name" value="SDRFAMILY"/>
</dbReference>
<evidence type="ECO:0000256" key="8">
    <source>
        <dbReference type="ARBA" id="ARBA00023136"/>
    </source>
</evidence>
<dbReference type="GO" id="GO:0016020">
    <property type="term" value="C:membrane"/>
    <property type="evidence" value="ECO:0007669"/>
    <property type="project" value="UniProtKB-SubCell"/>
</dbReference>
<keyword evidence="6" id="KW-0560">Oxidoreductase</keyword>
<dbReference type="InterPro" id="IPR002347">
    <property type="entry name" value="SDR_fam"/>
</dbReference>
<dbReference type="AlphaFoldDB" id="A0A6A6IJ61"/>
<keyword evidence="5" id="KW-1133">Transmembrane helix</keyword>
<dbReference type="PANTHER" id="PTHR24322:SF736">
    <property type="entry name" value="RETINOL DEHYDROGENASE 10"/>
    <property type="match status" value="1"/>
</dbReference>
<evidence type="ECO:0000256" key="1">
    <source>
        <dbReference type="ARBA" id="ARBA00004141"/>
    </source>
</evidence>
<keyword evidence="4" id="KW-0521">NADP</keyword>
<dbReference type="SUPFAM" id="SSF51735">
    <property type="entry name" value="NAD(P)-binding Rossmann-fold domains"/>
    <property type="match status" value="1"/>
</dbReference>
<dbReference type="GeneID" id="54581913"/>
<dbReference type="EMBL" id="ML987193">
    <property type="protein sequence ID" value="KAF2250635.1"/>
    <property type="molecule type" value="Genomic_DNA"/>
</dbReference>
<keyword evidence="3" id="KW-0812">Transmembrane</keyword>
<dbReference type="InterPro" id="IPR036291">
    <property type="entry name" value="NAD(P)-bd_dom_sf"/>
</dbReference>
<protein>
    <recommendedName>
        <fullName evidence="10">Short-chain dehydrogenase/reductase 3</fullName>
    </recommendedName>
    <alternativeName>
        <fullName evidence="11">Retinal short-chain dehydrogenase/reductase 1</fullName>
    </alternativeName>
</protein>
<evidence type="ECO:0000313" key="14">
    <source>
        <dbReference type="Proteomes" id="UP000800094"/>
    </source>
</evidence>
<dbReference type="FunFam" id="3.40.50.720:FF:000131">
    <property type="entry name" value="Short-chain dehydrogenase/reductase 3"/>
    <property type="match status" value="1"/>
</dbReference>
<evidence type="ECO:0000313" key="13">
    <source>
        <dbReference type="EMBL" id="KAF2250635.1"/>
    </source>
</evidence>
<evidence type="ECO:0000256" key="9">
    <source>
        <dbReference type="ARBA" id="ARBA00059620"/>
    </source>
</evidence>
<evidence type="ECO:0000256" key="10">
    <source>
        <dbReference type="ARBA" id="ARBA00068717"/>
    </source>
</evidence>
<dbReference type="PRINTS" id="PR00081">
    <property type="entry name" value="GDHRDH"/>
</dbReference>
<dbReference type="Pfam" id="PF00106">
    <property type="entry name" value="adh_short"/>
    <property type="match status" value="1"/>
</dbReference>
<keyword evidence="14" id="KW-1185">Reference proteome</keyword>
<comment type="subcellular location">
    <subcellularLocation>
        <location evidence="1">Membrane</location>
        <topology evidence="1">Multi-pass membrane protein</topology>
    </subcellularLocation>
</comment>
<dbReference type="Gene3D" id="3.40.50.720">
    <property type="entry name" value="NAD(P)-binding Rossmann-like Domain"/>
    <property type="match status" value="1"/>
</dbReference>
<keyword evidence="7" id="KW-0443">Lipid metabolism</keyword>
<accession>A0A6A6IJ61</accession>
<comment type="function">
    <text evidence="9">Catalyzes the reduction of all-trans-retinal to all-trans-retinol in the presence of NADPH.</text>
</comment>
<evidence type="ECO:0000256" key="3">
    <source>
        <dbReference type="ARBA" id="ARBA00022692"/>
    </source>
</evidence>
<dbReference type="CDD" id="cd05339">
    <property type="entry name" value="17beta-HSDXI-like_SDR_c"/>
    <property type="match status" value="1"/>
</dbReference>
<sequence length="357" mass="38803">MSPLSNLVSLSVSHVALNPVVTASLLWVLTRGPPNVRDPLLNRISSLRNPQTLARVVKALKWLLALGVTGTVNQQLNKLALNAWRLKNEKKRWDWSKEIAVVTGGCSGIGELVVKRLIGKGVKVAVLDIQQLPPSLQGYAHVKFFACDVTDAAAVNSAAEQIRDTLGTPSILVNNAGIATAHTILDTSPEWLRKIFDVNVLSNWYTVQAFLPDMMEKNKGHIVTVASTASYLGLAGITDYCGTKAAVLAFHEGLNAELKHKYKVPNVLTTSIHPVWVRTPLIAPFEKTLRAAGSPMIDAHVVSDAIADQIFKCSGAQVFLPSRVGRVSAVRGWPNWMQEAFRGMVSKGLLPATEQQK</sequence>
<dbReference type="RefSeq" id="XP_033685639.1">
    <property type="nucleotide sequence ID" value="XM_033828583.1"/>
</dbReference>
<comment type="similarity">
    <text evidence="2 12">Belongs to the short-chain dehydrogenases/reductases (SDR) family.</text>
</comment>
<reference evidence="13" key="1">
    <citation type="journal article" date="2020" name="Stud. Mycol.">
        <title>101 Dothideomycetes genomes: a test case for predicting lifestyles and emergence of pathogens.</title>
        <authorList>
            <person name="Haridas S."/>
            <person name="Albert R."/>
            <person name="Binder M."/>
            <person name="Bloem J."/>
            <person name="Labutti K."/>
            <person name="Salamov A."/>
            <person name="Andreopoulos B."/>
            <person name="Baker S."/>
            <person name="Barry K."/>
            <person name="Bills G."/>
            <person name="Bluhm B."/>
            <person name="Cannon C."/>
            <person name="Castanera R."/>
            <person name="Culley D."/>
            <person name="Daum C."/>
            <person name="Ezra D."/>
            <person name="Gonzalez J."/>
            <person name="Henrissat B."/>
            <person name="Kuo A."/>
            <person name="Liang C."/>
            <person name="Lipzen A."/>
            <person name="Lutzoni F."/>
            <person name="Magnuson J."/>
            <person name="Mondo S."/>
            <person name="Nolan M."/>
            <person name="Ohm R."/>
            <person name="Pangilinan J."/>
            <person name="Park H.-J."/>
            <person name="Ramirez L."/>
            <person name="Alfaro M."/>
            <person name="Sun H."/>
            <person name="Tritt A."/>
            <person name="Yoshinaga Y."/>
            <person name="Zwiers L.-H."/>
            <person name="Turgeon B."/>
            <person name="Goodwin S."/>
            <person name="Spatafora J."/>
            <person name="Crous P."/>
            <person name="Grigoriev I."/>
        </authorList>
    </citation>
    <scope>NUCLEOTIDE SEQUENCE</scope>
    <source>
        <strain evidence="13">CBS 122368</strain>
    </source>
</reference>
<gene>
    <name evidence="13" type="ORF">BU26DRAFT_517463</name>
</gene>
<organism evidence="13 14">
    <name type="scientific">Trematosphaeria pertusa</name>
    <dbReference type="NCBI Taxonomy" id="390896"/>
    <lineage>
        <taxon>Eukaryota</taxon>
        <taxon>Fungi</taxon>
        <taxon>Dikarya</taxon>
        <taxon>Ascomycota</taxon>
        <taxon>Pezizomycotina</taxon>
        <taxon>Dothideomycetes</taxon>
        <taxon>Pleosporomycetidae</taxon>
        <taxon>Pleosporales</taxon>
        <taxon>Massarineae</taxon>
        <taxon>Trematosphaeriaceae</taxon>
        <taxon>Trematosphaeria</taxon>
    </lineage>
</organism>
<evidence type="ECO:0000256" key="5">
    <source>
        <dbReference type="ARBA" id="ARBA00022989"/>
    </source>
</evidence>
<evidence type="ECO:0000256" key="6">
    <source>
        <dbReference type="ARBA" id="ARBA00023002"/>
    </source>
</evidence>
<evidence type="ECO:0000256" key="11">
    <source>
        <dbReference type="ARBA" id="ARBA00082544"/>
    </source>
</evidence>
<evidence type="ECO:0000256" key="4">
    <source>
        <dbReference type="ARBA" id="ARBA00022857"/>
    </source>
</evidence>
<dbReference type="OrthoDB" id="10253736at2759"/>